<dbReference type="Pfam" id="PF00153">
    <property type="entry name" value="Mito_carr"/>
    <property type="match status" value="2"/>
</dbReference>
<keyword evidence="10" id="KW-0496">Mitochondrion</keyword>
<evidence type="ECO:0000256" key="10">
    <source>
        <dbReference type="ARBA" id="ARBA00023128"/>
    </source>
</evidence>
<comment type="catalytic activity">
    <reaction evidence="12">
        <text>ADP(in) + ATP(out) = ADP(out) + ATP(in)</text>
        <dbReference type="Rhea" id="RHEA:34999"/>
        <dbReference type="ChEBI" id="CHEBI:30616"/>
        <dbReference type="ChEBI" id="CHEBI:456216"/>
    </reaction>
    <physiologicalReaction direction="left-to-right" evidence="12">
        <dbReference type="Rhea" id="RHEA:35000"/>
    </physiologicalReaction>
</comment>
<protein>
    <recommendedName>
        <fullName evidence="16">ADP/ATP translocase</fullName>
    </recommendedName>
    <alternativeName>
        <fullName evidence="16">ADP,ATP carrier protein</fullName>
    </alternativeName>
</protein>
<dbReference type="SUPFAM" id="SSF103506">
    <property type="entry name" value="Mitochondrial carrier"/>
    <property type="match status" value="1"/>
</dbReference>
<evidence type="ECO:0000256" key="14">
    <source>
        <dbReference type="PROSITE-ProRule" id="PRU00282"/>
    </source>
</evidence>
<evidence type="ECO:0000256" key="6">
    <source>
        <dbReference type="ARBA" id="ARBA00022692"/>
    </source>
</evidence>
<dbReference type="PRINTS" id="PR00927">
    <property type="entry name" value="ADPTRNSLCASE"/>
</dbReference>
<keyword evidence="7" id="KW-0677">Repeat</keyword>
<dbReference type="InterPro" id="IPR002113">
    <property type="entry name" value="ADT_euk_type"/>
</dbReference>
<evidence type="ECO:0000256" key="16">
    <source>
        <dbReference type="RuleBase" id="RU368008"/>
    </source>
</evidence>
<evidence type="ECO:0000256" key="4">
    <source>
        <dbReference type="ARBA" id="ARBA00022448"/>
    </source>
</evidence>
<dbReference type="GO" id="GO:0005743">
    <property type="term" value="C:mitochondrial inner membrane"/>
    <property type="evidence" value="ECO:0007669"/>
    <property type="project" value="UniProtKB-SubCell"/>
</dbReference>
<evidence type="ECO:0000256" key="12">
    <source>
        <dbReference type="ARBA" id="ARBA00024143"/>
    </source>
</evidence>
<evidence type="ECO:0000256" key="9">
    <source>
        <dbReference type="ARBA" id="ARBA00022989"/>
    </source>
</evidence>
<keyword evidence="17" id="KW-1185">Reference proteome</keyword>
<evidence type="ECO:0000256" key="11">
    <source>
        <dbReference type="ARBA" id="ARBA00023136"/>
    </source>
</evidence>
<keyword evidence="8" id="KW-0999">Mitochondrion inner membrane</keyword>
<dbReference type="InterPro" id="IPR002067">
    <property type="entry name" value="MCP"/>
</dbReference>
<dbReference type="PANTHER" id="PTHR45635">
    <property type="entry name" value="ADP,ATP CARRIER PROTEIN 1-RELATED-RELATED"/>
    <property type="match status" value="1"/>
</dbReference>
<evidence type="ECO:0000256" key="5">
    <source>
        <dbReference type="ARBA" id="ARBA00022449"/>
    </source>
</evidence>
<evidence type="ECO:0000256" key="15">
    <source>
        <dbReference type="RuleBase" id="RU000488"/>
    </source>
</evidence>
<dbReference type="InterPro" id="IPR018108">
    <property type="entry name" value="MCP_transmembrane"/>
</dbReference>
<dbReference type="OMA" id="QWTIAPE"/>
<accession>A0A915JCQ9</accession>
<keyword evidence="5" id="KW-0050">Antiport</keyword>
<sequence length="140" mass="16035">LQDAQWTIAPENRYRGFCDCIRRTYKEQGLKSLWRGNGANVLRYFPYQAMNFTLKDIYKKILITYSENGDKNELRSILLTNVASGGVAGATALSIVYPLEFARTRLALDVGHNNSREFNGIKDCFAKIFRSDGVRGFYKY</sequence>
<proteinExistence type="inferred from homology"/>
<organism evidence="17 18">
    <name type="scientific">Romanomermis culicivorax</name>
    <name type="common">Nematode worm</name>
    <dbReference type="NCBI Taxonomy" id="13658"/>
    <lineage>
        <taxon>Eukaryota</taxon>
        <taxon>Metazoa</taxon>
        <taxon>Ecdysozoa</taxon>
        <taxon>Nematoda</taxon>
        <taxon>Enoplea</taxon>
        <taxon>Dorylaimia</taxon>
        <taxon>Mermithida</taxon>
        <taxon>Mermithoidea</taxon>
        <taxon>Mermithidae</taxon>
        <taxon>Romanomermis</taxon>
    </lineage>
</organism>
<dbReference type="Proteomes" id="UP000887565">
    <property type="component" value="Unplaced"/>
</dbReference>
<keyword evidence="6 14" id="KW-0812">Transmembrane</keyword>
<evidence type="ECO:0000256" key="8">
    <source>
        <dbReference type="ARBA" id="ARBA00022792"/>
    </source>
</evidence>
<comment type="function">
    <text evidence="16">Catalyzes the exchange of ADP and ATP across the membrane.</text>
</comment>
<comment type="subunit">
    <text evidence="3 16">Monomer.</text>
</comment>
<dbReference type="PANTHER" id="PTHR45635:SF14">
    <property type="entry name" value="ADP_ATP TRANSLOCASE"/>
    <property type="match status" value="1"/>
</dbReference>
<keyword evidence="11 14" id="KW-0472">Membrane</keyword>
<comment type="function">
    <text evidence="13">ADP:ATP antiporter that mediates import of ADP into the mitochondrial matrix for ATP synthesis, and export of ATP out to fuel the cell. Cycles between the cytoplasmic-open state (c-state) and the matrix-open state (m-state): operates by the alternating access mechanism with a single substrate-binding site intermittently exposed to either the cytosolic (c-state) or matrix (m-state) side of the inner mitochondrial membrane.</text>
</comment>
<reference evidence="18" key="1">
    <citation type="submission" date="2022-11" db="UniProtKB">
        <authorList>
            <consortium name="WormBaseParasite"/>
        </authorList>
    </citation>
    <scope>IDENTIFICATION</scope>
</reference>
<evidence type="ECO:0000256" key="7">
    <source>
        <dbReference type="ARBA" id="ARBA00022737"/>
    </source>
</evidence>
<evidence type="ECO:0000256" key="1">
    <source>
        <dbReference type="ARBA" id="ARBA00004448"/>
    </source>
</evidence>
<evidence type="ECO:0000256" key="3">
    <source>
        <dbReference type="ARBA" id="ARBA00011245"/>
    </source>
</evidence>
<feature type="repeat" description="Solcar" evidence="14">
    <location>
        <begin position="1"/>
        <end position="61"/>
    </location>
</feature>
<dbReference type="GO" id="GO:0140021">
    <property type="term" value="P:mitochondrial ADP transmembrane transport"/>
    <property type="evidence" value="ECO:0007669"/>
    <property type="project" value="InterPro"/>
</dbReference>
<name>A0A915JCQ9_ROMCU</name>
<comment type="similarity">
    <text evidence="2 15">Belongs to the mitochondrial carrier (TC 2.A.29) family.</text>
</comment>
<evidence type="ECO:0000256" key="2">
    <source>
        <dbReference type="ARBA" id="ARBA00006375"/>
    </source>
</evidence>
<evidence type="ECO:0000313" key="17">
    <source>
        <dbReference type="Proteomes" id="UP000887565"/>
    </source>
</evidence>
<evidence type="ECO:0000256" key="13">
    <source>
        <dbReference type="ARBA" id="ARBA00045250"/>
    </source>
</evidence>
<dbReference type="WBParaSite" id="nRc.2.0.1.t23411-RA">
    <property type="protein sequence ID" value="nRc.2.0.1.t23411-RA"/>
    <property type="gene ID" value="nRc.2.0.1.g23411"/>
</dbReference>
<keyword evidence="9" id="KW-1133">Transmembrane helix</keyword>
<comment type="subcellular location">
    <subcellularLocation>
        <location evidence="16">Membrane</location>
        <topology evidence="16">Multi-pass membrane protein</topology>
    </subcellularLocation>
    <subcellularLocation>
        <location evidence="1">Mitochondrion inner membrane</location>
        <topology evidence="1">Multi-pass membrane protein</topology>
    </subcellularLocation>
</comment>
<dbReference type="PRINTS" id="PR00926">
    <property type="entry name" value="MITOCARRIER"/>
</dbReference>
<dbReference type="Gene3D" id="1.50.40.10">
    <property type="entry name" value="Mitochondrial carrier domain"/>
    <property type="match status" value="1"/>
</dbReference>
<dbReference type="PROSITE" id="PS50920">
    <property type="entry name" value="SOLCAR"/>
    <property type="match status" value="2"/>
</dbReference>
<keyword evidence="4 15" id="KW-0813">Transport</keyword>
<dbReference type="AlphaFoldDB" id="A0A915JCQ9"/>
<feature type="repeat" description="Solcar" evidence="14">
    <location>
        <begin position="76"/>
        <end position="140"/>
    </location>
</feature>
<dbReference type="GO" id="GO:0005471">
    <property type="term" value="F:ATP:ADP antiporter activity"/>
    <property type="evidence" value="ECO:0007669"/>
    <property type="project" value="UniProtKB-UniRule"/>
</dbReference>
<dbReference type="InterPro" id="IPR023395">
    <property type="entry name" value="MCP_dom_sf"/>
</dbReference>
<dbReference type="GO" id="GO:1990544">
    <property type="term" value="P:mitochondrial ATP transmembrane transport"/>
    <property type="evidence" value="ECO:0007669"/>
    <property type="project" value="InterPro"/>
</dbReference>
<evidence type="ECO:0000313" key="18">
    <source>
        <dbReference type="WBParaSite" id="nRc.2.0.1.t23411-RA"/>
    </source>
</evidence>